<dbReference type="OrthoDB" id="435460at2759"/>
<comment type="similarity">
    <text evidence="1 8">Belongs to the RAP1 family.</text>
</comment>
<dbReference type="GO" id="GO:0000228">
    <property type="term" value="C:nuclear chromosome"/>
    <property type="evidence" value="ECO:0007669"/>
    <property type="project" value="EnsemblFungi"/>
</dbReference>
<dbReference type="Gene3D" id="1.10.10.60">
    <property type="entry name" value="Homeodomain-like"/>
    <property type="match status" value="2"/>
</dbReference>
<evidence type="ECO:0000256" key="8">
    <source>
        <dbReference type="RuleBase" id="RU367107"/>
    </source>
</evidence>
<dbReference type="Pfam" id="PF00249">
    <property type="entry name" value="Myb_DNA-binding"/>
    <property type="match status" value="1"/>
</dbReference>
<dbReference type="GO" id="GO:0001094">
    <property type="term" value="F:TFIID-class transcription factor complex binding"/>
    <property type="evidence" value="ECO:0007669"/>
    <property type="project" value="EnsemblFungi"/>
</dbReference>
<dbReference type="SMART" id="SM00292">
    <property type="entry name" value="BRCT"/>
    <property type="match status" value="1"/>
</dbReference>
<feature type="domain" description="Myb-like" evidence="10">
    <location>
        <begin position="270"/>
        <end position="326"/>
    </location>
</feature>
<dbReference type="InterPro" id="IPR009057">
    <property type="entry name" value="Homeodomain-like_sf"/>
</dbReference>
<dbReference type="GO" id="GO:0071919">
    <property type="term" value="P:G-quadruplex DNA formation"/>
    <property type="evidence" value="ECO:0007669"/>
    <property type="project" value="EnsemblFungi"/>
</dbReference>
<dbReference type="Gene3D" id="1.10.10.2170">
    <property type="match status" value="1"/>
</dbReference>
<evidence type="ECO:0000259" key="12">
    <source>
        <dbReference type="PROSITE" id="PS51294"/>
    </source>
</evidence>
<feature type="compositionally biased region" description="Low complexity" evidence="9">
    <location>
        <begin position="242"/>
        <end position="260"/>
    </location>
</feature>
<dbReference type="RefSeq" id="XP_001645851.1">
    <property type="nucleotide sequence ID" value="XM_001645801.1"/>
</dbReference>
<evidence type="ECO:0000256" key="4">
    <source>
        <dbReference type="ARBA" id="ARBA00023015"/>
    </source>
</evidence>
<keyword evidence="4" id="KW-0805">Transcription regulation</keyword>
<feature type="region of interest" description="Disordered" evidence="9">
    <location>
        <begin position="168"/>
        <end position="261"/>
    </location>
</feature>
<evidence type="ECO:0000256" key="3">
    <source>
        <dbReference type="ARBA" id="ARBA00022895"/>
    </source>
</evidence>
<feature type="domain" description="HTH myb-type" evidence="12">
    <location>
        <begin position="271"/>
        <end position="330"/>
    </location>
</feature>
<dbReference type="GO" id="GO:0006110">
    <property type="term" value="P:regulation of glycolytic process"/>
    <property type="evidence" value="ECO:0007669"/>
    <property type="project" value="EnsemblFungi"/>
</dbReference>
<dbReference type="PROSITE" id="PS50090">
    <property type="entry name" value="MYB_LIKE"/>
    <property type="match status" value="1"/>
</dbReference>
<dbReference type="InterPro" id="IPR039595">
    <property type="entry name" value="TE2IP/Rap1"/>
</dbReference>
<dbReference type="GO" id="GO:0017025">
    <property type="term" value="F:TBP-class protein binding"/>
    <property type="evidence" value="ECO:0007669"/>
    <property type="project" value="EnsemblFungi"/>
</dbReference>
<dbReference type="InterPro" id="IPR038104">
    <property type="entry name" value="Rap1_C_sf"/>
</dbReference>
<dbReference type="PROSITE" id="PS50172">
    <property type="entry name" value="BRCT"/>
    <property type="match status" value="1"/>
</dbReference>
<comment type="function">
    <text evidence="8">Involved in the regulation of telomere length, clustering and has a specific role in telomere position effect (TPE).</text>
</comment>
<dbReference type="GO" id="GO:0031848">
    <property type="term" value="P:protection from non-homologous end joining at telomere"/>
    <property type="evidence" value="ECO:0007669"/>
    <property type="project" value="EnsemblFungi"/>
</dbReference>
<dbReference type="GO" id="GO:0000981">
    <property type="term" value="F:DNA-binding transcription factor activity, RNA polymerase II-specific"/>
    <property type="evidence" value="ECO:0007669"/>
    <property type="project" value="EnsemblFungi"/>
</dbReference>
<evidence type="ECO:0000259" key="11">
    <source>
        <dbReference type="PROSITE" id="PS50172"/>
    </source>
</evidence>
<dbReference type="GO" id="GO:0031509">
    <property type="term" value="P:subtelomeric heterochromatin formation"/>
    <property type="evidence" value="ECO:0007669"/>
    <property type="project" value="EnsemblFungi"/>
</dbReference>
<feature type="region of interest" description="Disordered" evidence="9">
    <location>
        <begin position="480"/>
        <end position="500"/>
    </location>
</feature>
<dbReference type="GO" id="GO:0030466">
    <property type="term" value="P:silent mating-type cassette heterochromatin formation"/>
    <property type="evidence" value="ECO:0007669"/>
    <property type="project" value="EnsemblFungi"/>
</dbReference>
<dbReference type="GO" id="GO:0010833">
    <property type="term" value="P:telomere maintenance via telomere lengthening"/>
    <property type="evidence" value="ECO:0007669"/>
    <property type="project" value="UniProtKB-UniRule"/>
</dbReference>
<evidence type="ECO:0000256" key="1">
    <source>
        <dbReference type="ARBA" id="ARBA00010467"/>
    </source>
</evidence>
<dbReference type="FunCoup" id="A7TIC7">
    <property type="interactions" value="1876"/>
</dbReference>
<dbReference type="InterPro" id="IPR015280">
    <property type="entry name" value="Rap1_DNA-bd"/>
</dbReference>
<dbReference type="InParanoid" id="A7TIC7"/>
<dbReference type="GeneID" id="5546257"/>
<dbReference type="CDD" id="cd11655">
    <property type="entry name" value="rap1_myb-like"/>
    <property type="match status" value="2"/>
</dbReference>
<dbReference type="GO" id="GO:0071169">
    <property type="term" value="P:establishment of protein localization to chromatin"/>
    <property type="evidence" value="ECO:0007669"/>
    <property type="project" value="EnsemblFungi"/>
</dbReference>
<dbReference type="Gene3D" id="1.20.120.1480">
    <property type="match status" value="1"/>
</dbReference>
<dbReference type="GO" id="GO:0000122">
    <property type="term" value="P:negative regulation of transcription by RNA polymerase II"/>
    <property type="evidence" value="ECO:0007669"/>
    <property type="project" value="EnsemblFungi"/>
</dbReference>
<evidence type="ECO:0000259" key="10">
    <source>
        <dbReference type="PROSITE" id="PS50090"/>
    </source>
</evidence>
<dbReference type="GO" id="GO:0045944">
    <property type="term" value="P:positive regulation of transcription by RNA polymerase II"/>
    <property type="evidence" value="ECO:0007669"/>
    <property type="project" value="EnsemblFungi"/>
</dbReference>
<evidence type="ECO:0000256" key="9">
    <source>
        <dbReference type="SAM" id="MobiDB-lite"/>
    </source>
</evidence>
<evidence type="ECO:0000256" key="2">
    <source>
        <dbReference type="ARBA" id="ARBA00022454"/>
    </source>
</evidence>
<keyword evidence="3 8" id="KW-0779">Telomere</keyword>
<protein>
    <recommendedName>
        <fullName evidence="8">DNA-binding protein RAP1</fullName>
    </recommendedName>
</protein>
<dbReference type="GO" id="GO:0031492">
    <property type="term" value="F:nucleosomal DNA binding"/>
    <property type="evidence" value="ECO:0007669"/>
    <property type="project" value="EnsemblFungi"/>
</dbReference>
<dbReference type="eggNOG" id="ENOG502S85C">
    <property type="taxonomic scope" value="Eukaryota"/>
</dbReference>
<dbReference type="GO" id="GO:0061849">
    <property type="term" value="F:telomeric G-quadruplex DNA binding"/>
    <property type="evidence" value="ECO:0007669"/>
    <property type="project" value="EnsemblFungi"/>
</dbReference>
<dbReference type="SUPFAM" id="SSF46689">
    <property type="entry name" value="Homeodomain-like"/>
    <property type="match status" value="2"/>
</dbReference>
<evidence type="ECO:0000313" key="14">
    <source>
        <dbReference type="Proteomes" id="UP000000267"/>
    </source>
</evidence>
<dbReference type="PROSITE" id="PS51294">
    <property type="entry name" value="HTH_MYB"/>
    <property type="match status" value="1"/>
</dbReference>
<keyword evidence="6" id="KW-0804">Transcription</keyword>
<dbReference type="GO" id="GO:0070187">
    <property type="term" value="C:shelterin complex"/>
    <property type="evidence" value="ECO:0007669"/>
    <property type="project" value="EnsemblFungi"/>
</dbReference>
<accession>A7TIC7</accession>
<dbReference type="InterPro" id="IPR017930">
    <property type="entry name" value="Myb_dom"/>
</dbReference>
<dbReference type="HOGENOM" id="CLU_014729_0_0_1"/>
<keyword evidence="7 8" id="KW-0539">Nucleus</keyword>
<sequence>MSSPDDFDTAPDEFVDVSDNIALPTDTTVDTTTDNTSNNAASIASDAGTETRRLNTNIRHDNSNSIAGIFQNLKFYINTEQDAYDTVNDIETLTRLIQSNGGTVLENIPQQNSIDFSKFFVISPYNDTKLRTVTSTFIKACCQNNTLLNIDNYLVPFDEFRSVIDSQLASQQQQEQDEDGQQQSEKQQHANQNLSQELGLSLSDPQSQNHPNIQTANPDSNAYGNDNSHTENSINSMPMPSQDQNANIHQNDNNNDNFDNSKTIIQQSSVPSHNKTSFTEEEDEFILDVVRKNPTRRTTHTLFDEISHYVPNHTGNSIRHRYRVYLSKRLEFVYQVDSSGKLVRDENGNLVKTKVLPPSIKKKFTAEDDYNLAMGIKKQFYRDLYQVDPDTGESLILEDDSPVAIAKRKMTMMPNHIPGTEPNFQEYKVNERRGPLAREFFKQFGEHYPSHTENAWRDRFRKFLLSYGIDNYITYYETEKENGNEPEPMKNFTTRPKRSALSAPGNYGSYVKKLKYNKLEENASAVAAAAAAVSPDMNSDNNNAHSYTIPESELLDEATMNFISSLKNDLSKIDNNIPFEYPQEIAEAIRNDFTNEEAEFDNIDPNSIPFPPEIASIDLFLPQFFRMASTSEFLAKVHEVISRDYEPSQAEKLVQDLCDEAGVRKTFSTSILTALSGDLMVFPRYFLNMFKHNVNPPMNVPGIWTREDDSMLKSNNEDDIKFLINKHGTGRIEMRRRFIEKDLI</sequence>
<dbReference type="Gene3D" id="3.40.50.10190">
    <property type="entry name" value="BRCT domain"/>
    <property type="match status" value="1"/>
</dbReference>
<dbReference type="OMA" id="TENAWRD"/>
<dbReference type="EMBL" id="DS480395">
    <property type="protein sequence ID" value="EDO17993.1"/>
    <property type="molecule type" value="Genomic_DNA"/>
</dbReference>
<comment type="subcellular location">
    <subcellularLocation>
        <location evidence="8">Nucleus</location>
    </subcellularLocation>
    <subcellularLocation>
        <location evidence="8">Chromosome</location>
        <location evidence="8">Telomere</location>
    </subcellularLocation>
</comment>
<dbReference type="GO" id="GO:0061629">
    <property type="term" value="F:RNA polymerase II-specific DNA-binding transcription factor binding"/>
    <property type="evidence" value="ECO:0007669"/>
    <property type="project" value="EnsemblFungi"/>
</dbReference>
<dbReference type="PANTHER" id="PTHR16466:SF6">
    <property type="entry name" value="TELOMERIC REPEAT-BINDING FACTOR 2-INTERACTING PROTEIN 1"/>
    <property type="match status" value="1"/>
</dbReference>
<keyword evidence="14" id="KW-1185">Reference proteome</keyword>
<dbReference type="Pfam" id="PF16589">
    <property type="entry name" value="BRCT_2"/>
    <property type="match status" value="1"/>
</dbReference>
<dbReference type="GO" id="GO:0003691">
    <property type="term" value="F:double-stranded telomeric DNA binding"/>
    <property type="evidence" value="ECO:0007669"/>
    <property type="project" value="EnsemblFungi"/>
</dbReference>
<evidence type="ECO:0000313" key="13">
    <source>
        <dbReference type="EMBL" id="EDO17993.1"/>
    </source>
</evidence>
<name>A7TIC7_VANPO</name>
<keyword evidence="5" id="KW-0010">Activator</keyword>
<dbReference type="PANTHER" id="PTHR16466">
    <property type="entry name" value="TELOMERE REPEAT-BINDING FACTOR 2-INTERACTING PROTEIN 1"/>
    <property type="match status" value="1"/>
</dbReference>
<dbReference type="GO" id="GO:0000987">
    <property type="term" value="F:cis-regulatory region sequence-specific DNA binding"/>
    <property type="evidence" value="ECO:0007669"/>
    <property type="project" value="EnsemblFungi"/>
</dbReference>
<dbReference type="InterPro" id="IPR001357">
    <property type="entry name" value="BRCT_dom"/>
</dbReference>
<dbReference type="InterPro" id="IPR036420">
    <property type="entry name" value="BRCT_dom_sf"/>
</dbReference>
<dbReference type="SUPFAM" id="SSF52113">
    <property type="entry name" value="BRCT domain"/>
    <property type="match status" value="1"/>
</dbReference>
<dbReference type="Pfam" id="PF11626">
    <property type="entry name" value="Rap1_C"/>
    <property type="match status" value="1"/>
</dbReference>
<dbReference type="GO" id="GO:0005667">
    <property type="term" value="C:transcription regulator complex"/>
    <property type="evidence" value="ECO:0007669"/>
    <property type="project" value="EnsemblFungi"/>
</dbReference>
<dbReference type="InterPro" id="IPR021661">
    <property type="entry name" value="Rap1_C"/>
</dbReference>
<comment type="subunit">
    <text evidence="8">Homodimer.</text>
</comment>
<dbReference type="GO" id="GO:0008301">
    <property type="term" value="F:DNA binding, bending"/>
    <property type="evidence" value="ECO:0007669"/>
    <property type="project" value="EnsemblFungi"/>
</dbReference>
<proteinExistence type="inferred from homology"/>
<organism evidence="14">
    <name type="scientific">Vanderwaltozyma polyspora (strain ATCC 22028 / DSM 70294 / BCRC 21397 / CBS 2163 / NBRC 10782 / NRRL Y-8283 / UCD 57-17)</name>
    <name type="common">Kluyveromyces polysporus</name>
    <dbReference type="NCBI Taxonomy" id="436907"/>
    <lineage>
        <taxon>Eukaryota</taxon>
        <taxon>Fungi</taxon>
        <taxon>Dikarya</taxon>
        <taxon>Ascomycota</taxon>
        <taxon>Saccharomycotina</taxon>
        <taxon>Saccharomycetes</taxon>
        <taxon>Saccharomycetales</taxon>
        <taxon>Saccharomycetaceae</taxon>
        <taxon>Vanderwaltozyma</taxon>
    </lineage>
</organism>
<dbReference type="Pfam" id="PF09197">
    <property type="entry name" value="Rap1-DNA-bind"/>
    <property type="match status" value="1"/>
</dbReference>
<reference evidence="13 14" key="1">
    <citation type="journal article" date="2007" name="Proc. Natl. Acad. Sci. U.S.A.">
        <title>Independent sorting-out of thousands of duplicated gene pairs in two yeast species descended from a whole-genome duplication.</title>
        <authorList>
            <person name="Scannell D.R."/>
            <person name="Frank A.C."/>
            <person name="Conant G.C."/>
            <person name="Byrne K.P."/>
            <person name="Woolfit M."/>
            <person name="Wolfe K.H."/>
        </authorList>
    </citation>
    <scope>NUCLEOTIDE SEQUENCE [LARGE SCALE GENOMIC DNA]</scope>
    <source>
        <strain evidence="14">ATCC 22028 / DSM 70294 / BCRC 21397 / CBS 2163 / NBRC 10782 / NRRL Y-8283 / UCD 57-17</strain>
    </source>
</reference>
<gene>
    <name evidence="13" type="ORF">Kpol_1054p40</name>
</gene>
<keyword evidence="2 8" id="KW-0158">Chromosome</keyword>
<dbReference type="STRING" id="436907.A7TIC7"/>
<dbReference type="GO" id="GO:0042393">
    <property type="term" value="F:histone binding"/>
    <property type="evidence" value="ECO:0007669"/>
    <property type="project" value="EnsemblFungi"/>
</dbReference>
<evidence type="ECO:0000256" key="7">
    <source>
        <dbReference type="ARBA" id="ARBA00023242"/>
    </source>
</evidence>
<feature type="compositionally biased region" description="Polar residues" evidence="9">
    <location>
        <begin position="189"/>
        <end position="241"/>
    </location>
</feature>
<dbReference type="Proteomes" id="UP000000267">
    <property type="component" value="Unassembled WGS sequence"/>
</dbReference>
<dbReference type="PhylomeDB" id="A7TIC7"/>
<feature type="domain" description="BRCT" evidence="11">
    <location>
        <begin position="65"/>
        <end position="155"/>
    </location>
</feature>
<dbReference type="AlphaFoldDB" id="A7TIC7"/>
<evidence type="ECO:0000256" key="5">
    <source>
        <dbReference type="ARBA" id="ARBA00023159"/>
    </source>
</evidence>
<dbReference type="CDD" id="cd11653">
    <property type="entry name" value="rap1_RCT"/>
    <property type="match status" value="1"/>
</dbReference>
<dbReference type="InterPro" id="IPR001005">
    <property type="entry name" value="SANT/Myb"/>
</dbReference>
<dbReference type="SMART" id="SM00717">
    <property type="entry name" value="SANT"/>
    <property type="match status" value="1"/>
</dbReference>
<evidence type="ECO:0000256" key="6">
    <source>
        <dbReference type="ARBA" id="ARBA00023163"/>
    </source>
</evidence>
<dbReference type="GO" id="GO:0005829">
    <property type="term" value="C:cytosol"/>
    <property type="evidence" value="ECO:0007669"/>
    <property type="project" value="EnsemblFungi"/>
</dbReference>
<dbReference type="KEGG" id="vpo:Kpol_1054p40"/>
<dbReference type="GO" id="GO:0070200">
    <property type="term" value="P:establishment of protein localization to telomere"/>
    <property type="evidence" value="ECO:0007669"/>
    <property type="project" value="EnsemblFungi"/>
</dbReference>